<dbReference type="InterPro" id="IPR013083">
    <property type="entry name" value="Znf_RING/FYVE/PHD"/>
</dbReference>
<dbReference type="GO" id="GO:0016558">
    <property type="term" value="P:protein import into peroxisome matrix"/>
    <property type="evidence" value="ECO:0007669"/>
    <property type="project" value="InterPro"/>
</dbReference>
<dbReference type="EMBL" id="CAVLEF010000004">
    <property type="protein sequence ID" value="CAK1543618.1"/>
    <property type="molecule type" value="Genomic_DNA"/>
</dbReference>
<dbReference type="Pfam" id="PF04757">
    <property type="entry name" value="Pex2_Pex12"/>
    <property type="match status" value="1"/>
</dbReference>
<evidence type="ECO:0000259" key="19">
    <source>
        <dbReference type="PROSITE" id="PS50089"/>
    </source>
</evidence>
<keyword evidence="11 18" id="KW-0863">Zinc-finger</keyword>
<evidence type="ECO:0000256" key="7">
    <source>
        <dbReference type="ARBA" id="ARBA00022593"/>
    </source>
</evidence>
<dbReference type="Gene3D" id="3.30.40.10">
    <property type="entry name" value="Zinc/RING finger domain, C3HC4 (zinc finger)"/>
    <property type="match status" value="1"/>
</dbReference>
<dbReference type="PANTHER" id="PTHR23350">
    <property type="entry name" value="PEROXISOME ASSEMBLY PROTEIN 10"/>
    <property type="match status" value="1"/>
</dbReference>
<evidence type="ECO:0000256" key="18">
    <source>
        <dbReference type="PROSITE-ProRule" id="PRU00175"/>
    </source>
</evidence>
<accession>A0AAV1J5Z7</accession>
<dbReference type="AlphaFoldDB" id="A0AAV1J5Z7"/>
<comment type="pathway">
    <text evidence="3">Protein modification; protein ubiquitination.</text>
</comment>
<keyword evidence="10" id="KW-0479">Metal-binding</keyword>
<keyword evidence="16" id="KW-0472">Membrane</keyword>
<evidence type="ECO:0000256" key="14">
    <source>
        <dbReference type="ARBA" id="ARBA00022927"/>
    </source>
</evidence>
<dbReference type="PROSITE" id="PS50089">
    <property type="entry name" value="ZF_RING_2"/>
    <property type="match status" value="1"/>
</dbReference>
<comment type="similarity">
    <text evidence="4">Belongs to the pex2/pex10/pex12 family.</text>
</comment>
<dbReference type="InterPro" id="IPR006845">
    <property type="entry name" value="Pex_N"/>
</dbReference>
<name>A0AAV1J5Z7_9NEOP</name>
<keyword evidence="15" id="KW-1133">Transmembrane helix</keyword>
<protein>
    <recommendedName>
        <fullName evidence="5">RING-type E3 ubiquitin transferase</fullName>
        <ecNumber evidence="5">2.3.2.27</ecNumber>
    </recommendedName>
</protein>
<evidence type="ECO:0000256" key="13">
    <source>
        <dbReference type="ARBA" id="ARBA00022833"/>
    </source>
</evidence>
<proteinExistence type="inferred from homology"/>
<keyword evidence="13" id="KW-0862">Zinc</keyword>
<evidence type="ECO:0000256" key="15">
    <source>
        <dbReference type="ARBA" id="ARBA00022989"/>
    </source>
</evidence>
<evidence type="ECO:0000256" key="3">
    <source>
        <dbReference type="ARBA" id="ARBA00004906"/>
    </source>
</evidence>
<dbReference type="GO" id="GO:0061630">
    <property type="term" value="F:ubiquitin protein ligase activity"/>
    <property type="evidence" value="ECO:0007669"/>
    <property type="project" value="UniProtKB-EC"/>
</dbReference>
<reference evidence="20 21" key="1">
    <citation type="submission" date="2023-11" db="EMBL/GenBank/DDBJ databases">
        <authorList>
            <person name="Okamura Y."/>
        </authorList>
    </citation>
    <scope>NUCLEOTIDE SEQUENCE [LARGE SCALE GENOMIC DNA]</scope>
</reference>
<dbReference type="GO" id="GO:0008270">
    <property type="term" value="F:zinc ion binding"/>
    <property type="evidence" value="ECO:0007669"/>
    <property type="project" value="UniProtKB-KW"/>
</dbReference>
<keyword evidence="6" id="KW-0813">Transport</keyword>
<keyword evidence="14" id="KW-0653">Protein transport</keyword>
<evidence type="ECO:0000256" key="12">
    <source>
        <dbReference type="ARBA" id="ARBA00022786"/>
    </source>
</evidence>
<evidence type="ECO:0000256" key="1">
    <source>
        <dbReference type="ARBA" id="ARBA00000900"/>
    </source>
</evidence>
<evidence type="ECO:0000256" key="9">
    <source>
        <dbReference type="ARBA" id="ARBA00022692"/>
    </source>
</evidence>
<keyword evidence="8" id="KW-0808">Transferase</keyword>
<evidence type="ECO:0000256" key="8">
    <source>
        <dbReference type="ARBA" id="ARBA00022679"/>
    </source>
</evidence>
<organism evidence="20 21">
    <name type="scientific">Leptosia nina</name>
    <dbReference type="NCBI Taxonomy" id="320188"/>
    <lineage>
        <taxon>Eukaryota</taxon>
        <taxon>Metazoa</taxon>
        <taxon>Ecdysozoa</taxon>
        <taxon>Arthropoda</taxon>
        <taxon>Hexapoda</taxon>
        <taxon>Insecta</taxon>
        <taxon>Pterygota</taxon>
        <taxon>Neoptera</taxon>
        <taxon>Endopterygota</taxon>
        <taxon>Lepidoptera</taxon>
        <taxon>Glossata</taxon>
        <taxon>Ditrysia</taxon>
        <taxon>Papilionoidea</taxon>
        <taxon>Pieridae</taxon>
        <taxon>Pierinae</taxon>
        <taxon>Leptosia</taxon>
    </lineage>
</organism>
<dbReference type="Proteomes" id="UP001497472">
    <property type="component" value="Unassembled WGS sequence"/>
</dbReference>
<dbReference type="EC" id="2.3.2.27" evidence="5"/>
<evidence type="ECO:0000256" key="17">
    <source>
        <dbReference type="ARBA" id="ARBA00023140"/>
    </source>
</evidence>
<dbReference type="SUPFAM" id="SSF57850">
    <property type="entry name" value="RING/U-box"/>
    <property type="match status" value="1"/>
</dbReference>
<dbReference type="SMART" id="SM00184">
    <property type="entry name" value="RING"/>
    <property type="match status" value="1"/>
</dbReference>
<sequence length="273" mass="30204">MALPTAQPAEILRAWQKDDLYEKKLAGSLAKLLPSHHASKAIPTSSVVYKTFTTLRDLQTLGEEYSGIVQVDDSYHKLPTFCSRLMSILLSAFGENLTRSLLRSAEKQIELNTTLKPAAQNLFLVILKTLGSILPQLESIHRALSYINGGPIQISKTVTNINYVHVRPAAAAYYAHLRLLGLVTLLHAVISCGQGFYQAKKHLDQMADFPNEVESNKSCVACLEEILQPCVLQCGHYFCMQCCYGALESCPLCRTPFTKNSVVPLMNYTPGVK</sequence>
<evidence type="ECO:0000256" key="10">
    <source>
        <dbReference type="ARBA" id="ARBA00022723"/>
    </source>
</evidence>
<evidence type="ECO:0000313" key="20">
    <source>
        <dbReference type="EMBL" id="CAK1543618.1"/>
    </source>
</evidence>
<evidence type="ECO:0000313" key="21">
    <source>
        <dbReference type="Proteomes" id="UP001497472"/>
    </source>
</evidence>
<comment type="caution">
    <text evidence="20">The sequence shown here is derived from an EMBL/GenBank/DDBJ whole genome shotgun (WGS) entry which is preliminary data.</text>
</comment>
<evidence type="ECO:0000256" key="16">
    <source>
        <dbReference type="ARBA" id="ARBA00023136"/>
    </source>
</evidence>
<keyword evidence="12" id="KW-0833">Ubl conjugation pathway</keyword>
<keyword evidence="21" id="KW-1185">Reference proteome</keyword>
<dbReference type="InterPro" id="IPR001841">
    <property type="entry name" value="Znf_RING"/>
</dbReference>
<dbReference type="GO" id="GO:0005778">
    <property type="term" value="C:peroxisomal membrane"/>
    <property type="evidence" value="ECO:0007669"/>
    <property type="project" value="UniProtKB-SubCell"/>
</dbReference>
<evidence type="ECO:0000256" key="11">
    <source>
        <dbReference type="ARBA" id="ARBA00022771"/>
    </source>
</evidence>
<keyword evidence="9" id="KW-0812">Transmembrane</keyword>
<evidence type="ECO:0000256" key="5">
    <source>
        <dbReference type="ARBA" id="ARBA00012483"/>
    </source>
</evidence>
<keyword evidence="17" id="KW-0576">Peroxisome</keyword>
<evidence type="ECO:0000256" key="6">
    <source>
        <dbReference type="ARBA" id="ARBA00022448"/>
    </source>
</evidence>
<dbReference type="PANTHER" id="PTHR23350:SF0">
    <property type="entry name" value="PEROXISOME BIOGENESIS FACTOR 10"/>
    <property type="match status" value="1"/>
</dbReference>
<evidence type="ECO:0000256" key="4">
    <source>
        <dbReference type="ARBA" id="ARBA00008704"/>
    </source>
</evidence>
<gene>
    <name evidence="20" type="ORF">LNINA_LOCUS3423</name>
</gene>
<comment type="subcellular location">
    <subcellularLocation>
        <location evidence="2">Peroxisome membrane</location>
        <topology evidence="2">Multi-pass membrane protein</topology>
    </subcellularLocation>
</comment>
<comment type="catalytic activity">
    <reaction evidence="1">
        <text>S-ubiquitinyl-[E2 ubiquitin-conjugating enzyme]-L-cysteine + [acceptor protein]-L-lysine = [E2 ubiquitin-conjugating enzyme]-L-cysteine + N(6)-ubiquitinyl-[acceptor protein]-L-lysine.</text>
        <dbReference type="EC" id="2.3.2.27"/>
    </reaction>
</comment>
<evidence type="ECO:0000256" key="2">
    <source>
        <dbReference type="ARBA" id="ARBA00004585"/>
    </source>
</evidence>
<dbReference type="InterPro" id="IPR025654">
    <property type="entry name" value="PEX2/10"/>
</dbReference>
<feature type="domain" description="RING-type" evidence="19">
    <location>
        <begin position="219"/>
        <end position="254"/>
    </location>
</feature>
<keyword evidence="7" id="KW-0962">Peroxisome biogenesis</keyword>